<organism evidence="7 8">
    <name type="scientific">Fusarium austroafricanum</name>
    <dbReference type="NCBI Taxonomy" id="2364996"/>
    <lineage>
        <taxon>Eukaryota</taxon>
        <taxon>Fungi</taxon>
        <taxon>Dikarya</taxon>
        <taxon>Ascomycota</taxon>
        <taxon>Pezizomycotina</taxon>
        <taxon>Sordariomycetes</taxon>
        <taxon>Hypocreomycetidae</taxon>
        <taxon>Hypocreales</taxon>
        <taxon>Nectriaceae</taxon>
        <taxon>Fusarium</taxon>
        <taxon>Fusarium concolor species complex</taxon>
    </lineage>
</organism>
<feature type="active site" evidence="2">
    <location>
        <position position="79"/>
    </location>
</feature>
<evidence type="ECO:0000256" key="5">
    <source>
        <dbReference type="SAM" id="SignalP"/>
    </source>
</evidence>
<dbReference type="PRINTS" id="PR00792">
    <property type="entry name" value="PEPSIN"/>
</dbReference>
<protein>
    <recommendedName>
        <fullName evidence="6">Peptidase A1 domain-containing protein</fullName>
    </recommendedName>
</protein>
<dbReference type="PANTHER" id="PTHR47966">
    <property type="entry name" value="BETA-SITE APP-CLEAVING ENZYME, ISOFORM A-RELATED"/>
    <property type="match status" value="1"/>
</dbReference>
<dbReference type="Pfam" id="PF00026">
    <property type="entry name" value="Asp"/>
    <property type="match status" value="1"/>
</dbReference>
<feature type="signal peptide" evidence="5">
    <location>
        <begin position="1"/>
        <end position="17"/>
    </location>
</feature>
<accession>A0A8H4NGW7</accession>
<evidence type="ECO:0000256" key="3">
    <source>
        <dbReference type="PIRSR" id="PIRSR601461-2"/>
    </source>
</evidence>
<comment type="similarity">
    <text evidence="1">Belongs to the peptidase A1 family.</text>
</comment>
<proteinExistence type="inferred from homology"/>
<reference evidence="7" key="1">
    <citation type="submission" date="2020-01" db="EMBL/GenBank/DDBJ databases">
        <title>Identification and distribution of gene clusters putatively required for synthesis of sphingolipid metabolism inhibitors in phylogenetically diverse species of the filamentous fungus Fusarium.</title>
        <authorList>
            <person name="Kim H.-S."/>
            <person name="Busman M."/>
            <person name="Brown D.W."/>
            <person name="Divon H."/>
            <person name="Uhlig S."/>
            <person name="Proctor R.H."/>
        </authorList>
    </citation>
    <scope>NUCLEOTIDE SEQUENCE</scope>
    <source>
        <strain evidence="7">NRRL 53441</strain>
    </source>
</reference>
<keyword evidence="5" id="KW-0732">Signal</keyword>
<dbReference type="InterPro" id="IPR033121">
    <property type="entry name" value="PEPTIDASE_A1"/>
</dbReference>
<feature type="active site" evidence="2">
    <location>
        <position position="271"/>
    </location>
</feature>
<evidence type="ECO:0000313" key="7">
    <source>
        <dbReference type="EMBL" id="KAF4428341.1"/>
    </source>
</evidence>
<name>A0A8H4NGW7_9HYPO</name>
<dbReference type="Gene3D" id="2.40.70.10">
    <property type="entry name" value="Acid Proteases"/>
    <property type="match status" value="2"/>
</dbReference>
<dbReference type="PROSITE" id="PS51767">
    <property type="entry name" value="PEPTIDASE_A1"/>
    <property type="match status" value="1"/>
</dbReference>
<dbReference type="Proteomes" id="UP000605986">
    <property type="component" value="Unassembled WGS sequence"/>
</dbReference>
<feature type="region of interest" description="Disordered" evidence="4">
    <location>
        <begin position="397"/>
        <end position="429"/>
    </location>
</feature>
<dbReference type="OrthoDB" id="771136at2759"/>
<evidence type="ECO:0000256" key="1">
    <source>
        <dbReference type="ARBA" id="ARBA00007447"/>
    </source>
</evidence>
<dbReference type="PANTHER" id="PTHR47966:SF65">
    <property type="entry name" value="ASPARTIC-TYPE ENDOPEPTIDASE"/>
    <property type="match status" value="1"/>
</dbReference>
<dbReference type="GO" id="GO:0004190">
    <property type="term" value="F:aspartic-type endopeptidase activity"/>
    <property type="evidence" value="ECO:0007669"/>
    <property type="project" value="InterPro"/>
</dbReference>
<sequence length="754" mass="79084">MLSALFLAVAAPALATALDTSEADGLIRFPLKVSTGAPVVKGVTKRQNEVALESQQNGFFYSIDVTLGTPGQKVTVNLDTGSAELWVNPVCEKAQQPSFCSKFGHFGKSSTWVNLNTTGGVVYGTGYAYWNYGYDNVVIGSAAIRNQVFGVAYDSSFTGVGIMGAAPDLNGWDAPYPLVIDSMVKQGLIKSRALSLDIRTLDSERGAVIFGGIDTKKYSGHLEKRPIIPASASPDGLTRYWIHLDGIDIIQDNGSKDAIFSQTNGQPVLVDSGYTVSALPGPIFNKIVAAFPTAKRTPGAYVDVDCDVAKLKGTVDFKFGKTTIKVPYADFIWHNDDRCVLGVFQDDEFPVLGDTFLRAAYVVYDWDNRNVWIANNEDCGTNLVAIGTGPNAVPDLVGECGSDSTSSTEAPTSTETSSETASESVSESFSAVTTGSADTTLSFSTTRYSNSTFTTTKSGSHSGSHGSYTDGGNTYVLPTTTAAPSTTVTSTVTTSKVYTVTACPPSVTNCPVGHVTTEYITSLTTYCPGSDSTPVAPQPTKGPVKSTLTSTRVYTITSCSGSGSCNKGDVTTEIVHNTQIINPEQPTGVYTIPEAIHCGAGNFGCKEATTKGYKTVTITSVVKAPKPTPVPGYCTTCGPPGSGHHNNGTFTGHYTKPGFTKPSYEKPTGHATQDYPKPTGNSPNPLEELQTYKPTDYAQPPNTVATAVKPTGTPYGAPPAEPTGTSPAVVVNGASAFNVPALAALIVGAFVAAL</sequence>
<evidence type="ECO:0000313" key="8">
    <source>
        <dbReference type="Proteomes" id="UP000605986"/>
    </source>
</evidence>
<evidence type="ECO:0000256" key="2">
    <source>
        <dbReference type="PIRSR" id="PIRSR601461-1"/>
    </source>
</evidence>
<comment type="caution">
    <text evidence="7">The sequence shown here is derived from an EMBL/GenBank/DDBJ whole genome shotgun (WGS) entry which is preliminary data.</text>
</comment>
<evidence type="ECO:0000259" key="6">
    <source>
        <dbReference type="PROSITE" id="PS51767"/>
    </source>
</evidence>
<feature type="compositionally biased region" description="Low complexity" evidence="4">
    <location>
        <begin position="402"/>
        <end position="429"/>
    </location>
</feature>
<dbReference type="EMBL" id="JAADJG010001022">
    <property type="protein sequence ID" value="KAF4428341.1"/>
    <property type="molecule type" value="Genomic_DNA"/>
</dbReference>
<dbReference type="InterPro" id="IPR021109">
    <property type="entry name" value="Peptidase_aspartic_dom_sf"/>
</dbReference>
<dbReference type="AlphaFoldDB" id="A0A8H4NGW7"/>
<keyword evidence="8" id="KW-1185">Reference proteome</keyword>
<dbReference type="InterPro" id="IPR001461">
    <property type="entry name" value="Aspartic_peptidase_A1"/>
</dbReference>
<keyword evidence="3" id="KW-1015">Disulfide bond</keyword>
<dbReference type="GO" id="GO:0006508">
    <property type="term" value="P:proteolysis"/>
    <property type="evidence" value="ECO:0007669"/>
    <property type="project" value="InterPro"/>
</dbReference>
<feature type="chain" id="PRO_5034816942" description="Peptidase A1 domain-containing protein" evidence="5">
    <location>
        <begin position="18"/>
        <end position="754"/>
    </location>
</feature>
<feature type="disulfide bond" evidence="3">
    <location>
        <begin position="306"/>
        <end position="339"/>
    </location>
</feature>
<feature type="region of interest" description="Disordered" evidence="4">
    <location>
        <begin position="656"/>
        <end position="723"/>
    </location>
</feature>
<dbReference type="SUPFAM" id="SSF50630">
    <property type="entry name" value="Acid proteases"/>
    <property type="match status" value="1"/>
</dbReference>
<gene>
    <name evidence="7" type="ORF">F53441_14045</name>
</gene>
<evidence type="ECO:0000256" key="4">
    <source>
        <dbReference type="SAM" id="MobiDB-lite"/>
    </source>
</evidence>
<feature type="domain" description="Peptidase A1" evidence="6">
    <location>
        <begin position="61"/>
        <end position="374"/>
    </location>
</feature>